<feature type="signal peptide" evidence="2">
    <location>
        <begin position="1"/>
        <end position="22"/>
    </location>
</feature>
<name>A0A2W5UWL5_9CAUL</name>
<dbReference type="EMBL" id="QFQZ01000104">
    <property type="protein sequence ID" value="PZR30977.1"/>
    <property type="molecule type" value="Genomic_DNA"/>
</dbReference>
<feature type="chain" id="PRO_5016089818" evidence="2">
    <location>
        <begin position="23"/>
        <end position="645"/>
    </location>
</feature>
<feature type="domain" description="Peptidase S9 prolyl oligopeptidase catalytic" evidence="3">
    <location>
        <begin position="427"/>
        <end position="640"/>
    </location>
</feature>
<accession>A0A2W5UWL5</accession>
<dbReference type="SUPFAM" id="SSF53474">
    <property type="entry name" value="alpha/beta-Hydrolases"/>
    <property type="match status" value="1"/>
</dbReference>
<keyword evidence="2" id="KW-0732">Signal</keyword>
<protein>
    <submittedName>
        <fullName evidence="4">Peptidase S9</fullName>
    </submittedName>
</protein>
<proteinExistence type="predicted"/>
<dbReference type="Pfam" id="PF00326">
    <property type="entry name" value="Peptidase_S9"/>
    <property type="match status" value="1"/>
</dbReference>
<sequence length="645" mass="70376">MIKLSLAASAACFALWSSAALGAEKPDLALYGRLPHFEGVTISPDGSKLALILTDGEERVLAVRKLDGEMLGGVRASKAKLRGVLWAGEDHVVMLSSQTADVHGLEGPAREYLMAVDFNLLTRKQTLLLRSQENSMNVVLDWPMIRVIDGQAIAFVEGVHFMENQGVDTLFRINLKDGATRMLDGGARMNADGWLVDAAGEPVAQSLYDGKKGRWSLRMKIASTWKTIDEADSPMGSYGLSGFGRDGKSVLVWRTDDKNNSILREYRGPDDYEDLPGDLDLTGLLHDPDNLSLLGGYTLKGDDLVYTFFDPTSQKAWNSVTKAFEGDRVSLESWSKNRRRVVVLVDSAVDGPAYALIDLDTKKASWLGVVYRDLGAEAVSPVRSIKYKAADGLEITGYLTLPKGRDPKNLPLIVLPHGGPEGRDTPGFDWWSQALASRGYAVLQPNFRGSEGFGWDFVKAGFGEWGKKMQTDLSDGVRDLAKQGIIDPKRVCIVGASYGGYAALAGATLDRGVYRCAVSVAGPSDLKKMLLSVREAHNGEMSAAQRYWLRFMGAEGIKDPDLAALSPARLADKVEIPVLLIHGKDDTVVRYDQSQAMADALKKAGKPVAFVTLESEDHWLSRGATRLKMLTETVAFVEKHNPPDP</sequence>
<evidence type="ECO:0000259" key="3">
    <source>
        <dbReference type="Pfam" id="PF00326"/>
    </source>
</evidence>
<evidence type="ECO:0000256" key="2">
    <source>
        <dbReference type="SAM" id="SignalP"/>
    </source>
</evidence>
<evidence type="ECO:0000313" key="5">
    <source>
        <dbReference type="Proteomes" id="UP000249393"/>
    </source>
</evidence>
<dbReference type="GO" id="GO:0006508">
    <property type="term" value="P:proteolysis"/>
    <property type="evidence" value="ECO:0007669"/>
    <property type="project" value="InterPro"/>
</dbReference>
<evidence type="ECO:0000313" key="4">
    <source>
        <dbReference type="EMBL" id="PZR30977.1"/>
    </source>
</evidence>
<reference evidence="4 5" key="1">
    <citation type="submission" date="2017-08" db="EMBL/GenBank/DDBJ databases">
        <title>Infants hospitalized years apart are colonized by the same room-sourced microbial strains.</title>
        <authorList>
            <person name="Brooks B."/>
            <person name="Olm M.R."/>
            <person name="Firek B.A."/>
            <person name="Baker R."/>
            <person name="Thomas B.C."/>
            <person name="Morowitz M.J."/>
            <person name="Banfield J.F."/>
        </authorList>
    </citation>
    <scope>NUCLEOTIDE SEQUENCE [LARGE SCALE GENOMIC DNA]</scope>
    <source>
        <strain evidence="4">S2_003_000_R2_4</strain>
    </source>
</reference>
<dbReference type="AlphaFoldDB" id="A0A2W5UWL5"/>
<dbReference type="GO" id="GO:0004252">
    <property type="term" value="F:serine-type endopeptidase activity"/>
    <property type="evidence" value="ECO:0007669"/>
    <property type="project" value="TreeGrafter"/>
</dbReference>
<dbReference type="InterPro" id="IPR001375">
    <property type="entry name" value="Peptidase_S9_cat"/>
</dbReference>
<keyword evidence="1" id="KW-0378">Hydrolase</keyword>
<evidence type="ECO:0000256" key="1">
    <source>
        <dbReference type="ARBA" id="ARBA00022801"/>
    </source>
</evidence>
<dbReference type="SUPFAM" id="SSF82171">
    <property type="entry name" value="DPP6 N-terminal domain-like"/>
    <property type="match status" value="1"/>
</dbReference>
<dbReference type="Proteomes" id="UP000249393">
    <property type="component" value="Unassembled WGS sequence"/>
</dbReference>
<organism evidence="4 5">
    <name type="scientific">Caulobacter segnis</name>
    <dbReference type="NCBI Taxonomy" id="88688"/>
    <lineage>
        <taxon>Bacteria</taxon>
        <taxon>Pseudomonadati</taxon>
        <taxon>Pseudomonadota</taxon>
        <taxon>Alphaproteobacteria</taxon>
        <taxon>Caulobacterales</taxon>
        <taxon>Caulobacteraceae</taxon>
        <taxon>Caulobacter</taxon>
    </lineage>
</organism>
<dbReference type="PANTHER" id="PTHR42776:SF27">
    <property type="entry name" value="DIPEPTIDYL PEPTIDASE FAMILY MEMBER 6"/>
    <property type="match status" value="1"/>
</dbReference>
<dbReference type="RefSeq" id="WP_304282355.1">
    <property type="nucleotide sequence ID" value="NZ_QFQZ01000104.1"/>
</dbReference>
<comment type="caution">
    <text evidence="4">The sequence shown here is derived from an EMBL/GenBank/DDBJ whole genome shotgun (WGS) entry which is preliminary data.</text>
</comment>
<dbReference type="Gene3D" id="3.40.50.1820">
    <property type="entry name" value="alpha/beta hydrolase"/>
    <property type="match status" value="1"/>
</dbReference>
<dbReference type="InterPro" id="IPR029058">
    <property type="entry name" value="AB_hydrolase_fold"/>
</dbReference>
<dbReference type="PANTHER" id="PTHR42776">
    <property type="entry name" value="SERINE PEPTIDASE S9 FAMILY MEMBER"/>
    <property type="match status" value="1"/>
</dbReference>
<gene>
    <name evidence="4" type="ORF">DI526_20995</name>
</gene>